<dbReference type="InterPro" id="IPR000620">
    <property type="entry name" value="EamA_dom"/>
</dbReference>
<evidence type="ECO:0000313" key="8">
    <source>
        <dbReference type="EMBL" id="AXK81032.1"/>
    </source>
</evidence>
<dbReference type="EMBL" id="CP031417">
    <property type="protein sequence ID" value="AXK81032.1"/>
    <property type="molecule type" value="Genomic_DNA"/>
</dbReference>
<dbReference type="OrthoDB" id="7960053at2"/>
<dbReference type="Gene3D" id="1.10.3730.20">
    <property type="match status" value="2"/>
</dbReference>
<dbReference type="Pfam" id="PF00892">
    <property type="entry name" value="EamA"/>
    <property type="match status" value="2"/>
</dbReference>
<feature type="domain" description="EamA" evidence="7">
    <location>
        <begin position="152"/>
        <end position="278"/>
    </location>
</feature>
<dbReference type="GO" id="GO:0016020">
    <property type="term" value="C:membrane"/>
    <property type="evidence" value="ECO:0007669"/>
    <property type="project" value="UniProtKB-SubCell"/>
</dbReference>
<reference evidence="8 9" key="1">
    <citation type="submission" date="2018-07" db="EMBL/GenBank/DDBJ databases">
        <authorList>
            <person name="Quirk P.G."/>
            <person name="Krulwich T.A."/>
        </authorList>
    </citation>
    <scope>NUCLEOTIDE SEQUENCE [LARGE SCALE GENOMIC DNA]</scope>
    <source>
        <strain evidence="8 9">CC-BB4</strain>
    </source>
</reference>
<feature type="transmembrane region" description="Helical" evidence="6">
    <location>
        <begin position="209"/>
        <end position="231"/>
    </location>
</feature>
<keyword evidence="5 6" id="KW-0472">Membrane</keyword>
<evidence type="ECO:0000256" key="6">
    <source>
        <dbReference type="SAM" id="Phobius"/>
    </source>
</evidence>
<dbReference type="PANTHER" id="PTHR32322">
    <property type="entry name" value="INNER MEMBRANE TRANSPORTER"/>
    <property type="match status" value="1"/>
</dbReference>
<dbReference type="InterPro" id="IPR050638">
    <property type="entry name" value="AA-Vitamin_Transporters"/>
</dbReference>
<dbReference type="PANTHER" id="PTHR32322:SF2">
    <property type="entry name" value="EAMA DOMAIN-CONTAINING PROTEIN"/>
    <property type="match status" value="1"/>
</dbReference>
<feature type="transmembrane region" description="Helical" evidence="6">
    <location>
        <begin position="237"/>
        <end position="257"/>
    </location>
</feature>
<feature type="transmembrane region" description="Helical" evidence="6">
    <location>
        <begin position="6"/>
        <end position="22"/>
    </location>
</feature>
<evidence type="ECO:0000256" key="1">
    <source>
        <dbReference type="ARBA" id="ARBA00004141"/>
    </source>
</evidence>
<dbReference type="SUPFAM" id="SSF103481">
    <property type="entry name" value="Multidrug resistance efflux transporter EmrE"/>
    <property type="match status" value="2"/>
</dbReference>
<keyword evidence="3 6" id="KW-0812">Transmembrane</keyword>
<evidence type="ECO:0000256" key="3">
    <source>
        <dbReference type="ARBA" id="ARBA00022692"/>
    </source>
</evidence>
<gene>
    <name evidence="8" type="ORF">DW352_11230</name>
</gene>
<feature type="transmembrane region" description="Helical" evidence="6">
    <location>
        <begin position="117"/>
        <end position="134"/>
    </location>
</feature>
<evidence type="ECO:0000256" key="4">
    <source>
        <dbReference type="ARBA" id="ARBA00022989"/>
    </source>
</evidence>
<accession>A0A345ZVT5</accession>
<feature type="transmembrane region" description="Helical" evidence="6">
    <location>
        <begin position="59"/>
        <end position="81"/>
    </location>
</feature>
<dbReference type="RefSeq" id="WP_115691257.1">
    <property type="nucleotide sequence ID" value="NZ_CP031417.1"/>
</dbReference>
<feature type="transmembrane region" description="Helical" evidence="6">
    <location>
        <begin position="93"/>
        <end position="111"/>
    </location>
</feature>
<organism evidence="8 9">
    <name type="scientific">Pseudolabrys taiwanensis</name>
    <dbReference type="NCBI Taxonomy" id="331696"/>
    <lineage>
        <taxon>Bacteria</taxon>
        <taxon>Pseudomonadati</taxon>
        <taxon>Pseudomonadota</taxon>
        <taxon>Alphaproteobacteria</taxon>
        <taxon>Hyphomicrobiales</taxon>
        <taxon>Xanthobacteraceae</taxon>
        <taxon>Pseudolabrys</taxon>
    </lineage>
</organism>
<evidence type="ECO:0000256" key="5">
    <source>
        <dbReference type="ARBA" id="ARBA00023136"/>
    </source>
</evidence>
<sequence>MTPGLLFALGAMLLFGVGDLIYKRAAAAGIGAAQFVMLQAWAFAPSINLYAWLTGTLDVHWSAAWGSLAGLFSLVAFYNFARSLKDGAVSTNAPIFRLNFTLTAALAIVLLGETFTIAKAGALACALVAVWLLLAEPGAARGQIKLASLTRVLIATVAMAFANLSYKIGLTQGAVPETMVAAQAWSFSSLATLLCFVQERRLRLTPWAWTYSAPAAFALLVAFVLLLHGLALGPASVLVPVAQMSFVFTAIVGALAFHEKLNARKRIGLVVAIAALGLFAVS</sequence>
<dbReference type="InterPro" id="IPR037185">
    <property type="entry name" value="EmrE-like"/>
</dbReference>
<keyword evidence="4 6" id="KW-1133">Transmembrane helix</keyword>
<keyword evidence="9" id="KW-1185">Reference proteome</keyword>
<feature type="transmembrane region" description="Helical" evidence="6">
    <location>
        <begin position="146"/>
        <end position="166"/>
    </location>
</feature>
<name>A0A345ZVT5_9HYPH</name>
<feature type="transmembrane region" description="Helical" evidence="6">
    <location>
        <begin position="178"/>
        <end position="197"/>
    </location>
</feature>
<comment type="subcellular location">
    <subcellularLocation>
        <location evidence="1">Membrane</location>
        <topology evidence="1">Multi-pass membrane protein</topology>
    </subcellularLocation>
</comment>
<feature type="domain" description="EamA" evidence="7">
    <location>
        <begin position="3"/>
        <end position="134"/>
    </location>
</feature>
<evidence type="ECO:0000313" key="9">
    <source>
        <dbReference type="Proteomes" id="UP000254889"/>
    </source>
</evidence>
<comment type="similarity">
    <text evidence="2">Belongs to the EamA transporter family.</text>
</comment>
<protein>
    <recommendedName>
        <fullName evidence="7">EamA domain-containing protein</fullName>
    </recommendedName>
</protein>
<dbReference type="AlphaFoldDB" id="A0A345ZVT5"/>
<feature type="transmembrane region" description="Helical" evidence="6">
    <location>
        <begin position="34"/>
        <end position="53"/>
    </location>
</feature>
<evidence type="ECO:0000259" key="7">
    <source>
        <dbReference type="Pfam" id="PF00892"/>
    </source>
</evidence>
<dbReference type="Proteomes" id="UP000254889">
    <property type="component" value="Chromosome"/>
</dbReference>
<dbReference type="KEGG" id="ptaw:DW352_11230"/>
<proteinExistence type="inferred from homology"/>
<evidence type="ECO:0000256" key="2">
    <source>
        <dbReference type="ARBA" id="ARBA00007362"/>
    </source>
</evidence>